<feature type="repeat" description="ANK" evidence="4">
    <location>
        <begin position="1016"/>
        <end position="1048"/>
    </location>
</feature>
<keyword evidence="3 4" id="KW-0040">ANK repeat</keyword>
<feature type="repeat" description="ANK" evidence="4">
    <location>
        <begin position="985"/>
        <end position="1014"/>
    </location>
</feature>
<feature type="compositionally biased region" description="Acidic residues" evidence="5">
    <location>
        <begin position="841"/>
        <end position="883"/>
    </location>
</feature>
<feature type="domain" description="Nephrocystin 3-like N-terminal" evidence="7">
    <location>
        <begin position="377"/>
        <end position="573"/>
    </location>
</feature>
<name>A0AAE1M0A9_9HYPO</name>
<feature type="repeat" description="ANK" evidence="4">
    <location>
        <begin position="1375"/>
        <end position="1407"/>
    </location>
</feature>
<proteinExistence type="inferred from homology"/>
<evidence type="ECO:0008006" key="10">
    <source>
        <dbReference type="Google" id="ProtNLM"/>
    </source>
</evidence>
<dbReference type="Pfam" id="PF05057">
    <property type="entry name" value="DUF676"/>
    <property type="match status" value="1"/>
</dbReference>
<feature type="repeat" description="ANK" evidence="4">
    <location>
        <begin position="1241"/>
        <end position="1273"/>
    </location>
</feature>
<evidence type="ECO:0000256" key="2">
    <source>
        <dbReference type="ARBA" id="ARBA00022737"/>
    </source>
</evidence>
<feature type="domain" description="DUF676" evidence="6">
    <location>
        <begin position="65"/>
        <end position="215"/>
    </location>
</feature>
<protein>
    <recommendedName>
        <fullName evidence="10">DUF676 domain-containing protein</fullName>
    </recommendedName>
</protein>
<dbReference type="Pfam" id="PF12796">
    <property type="entry name" value="Ank_2"/>
    <property type="match status" value="3"/>
</dbReference>
<sequence length="1832" mass="202692">MSLEVQRSTTVRRSANIQRSGTRKGPNPNLNPAAPKKQKGYEIVQQGIKELYPLDKGNIVPDLDIVFVPGLGANPEDSWKSSKTDFNWTTHADGLQRDFPRARLLLYMYDSAWTGQLKVKQFMGNIAMGLLVGLRSKRESCQRRPIVFIGHSMGGLVVAKAITLADSRRDLFPIMFEATTACIFFGTPFSGAPVAAVAAMYAHFAEKVDVAFSSKLLDLMKPGDEELRQLKHEFMRLVGKINPKIDLFCFWEEHPTDFSKMAGLPSLFGLTKNLIPKQYAEFVNRDSATLPGVEELGLACNHRDLVKFDGPKDDRWTQMVRDPVKKIIHGAQLSVRNRLNSVRDIDRAMISGIMDALDGAQVQKKRKTLSQSFTPSSWIPQEAEYLEWLRYAGDGDKEKPPLAVDCLYIRGREGRGKTNAAMAALQGIEKLIRENEENDTGQGPILLVYFFCDTTTDYSTAEDVLKSVIRQLINQQETLAPYAKIFTKKKGKDDANRSQQAQITVENMWQSIQDMLADEFIGSRVYFVLNNLHALPAESDSTIKLMKFIAGELEALGSVGARRVPTRWFITSRESHNVDAALKVDGVRVIDLEDSRYENQVQLELRKHAKKMISAIGEQKQYNKALAYFASSLVGKRAQNTQWIDITCIQLGELSNTESDLRVRKILENMPQDLKTLLDHSWRQIFELNEAHVEKIKEILRALVLTYEDPTESELSLLAGLTSTDQEKGELRKLIEQCKPLLYLKRTSKTDSVVCFVNIIVKTHLSENAKALLGLSKEEIKWQHGVIALRCFTHIKDTLDFSMPDPVSNESAAETSDKDEQHSPDQEEARSENGSALEKVDGEEEEEGDDEEGDDDDDDEYSDSEEMYEEEDEEDEEEDDPEVEMVKDKALAYTVKHWLHHASNATLEIAEDLSFEDDFWKPDSTIRRRWMIEYARMTTTFDDFDHKTLNGLHVAAAIGFRQLVAALIRNGHEAEIKQRDSLINTPLHFAAFLGRPNIVEELLNRGAVIDDAAEIHEQTPLHMASFGGHIQVMKKLLLRGADPNAVANDIGPVVNAAISSGSREAVELLVEHNVSLTFKSDDEDVQCPLALAALLADYSMFEYLIESYADKLPPQDYSAALIAAAAAGRIEVFNKLLNFGHETAVFQSALDCAVEEWNWDIVKSLLDHCQGLDVNGLFTEVATCSEPQDKMLQLAWNYANGSITQETLSDALYNATDREKVSTVRLLLQSFAANPNATGEEYGTALTAAAFDGIMEMVQLLLDAGADINDENGWALQTAAAEGHYEIVQELINRGAEVNACTQNANFAAGTALQGACESSKSDIVSLLLEKGANPNLGLGTDSPPILAACQRGEAHILEMLVNAKADVDVFGGYDSSTPLINAAAYLPKESLQVLLNAGADINLPDNDGDTALIVAAARGDVEAVTFLLDNGADIMHSSKRDMNALQTAFEATQQSEGEEQSGFVGSSSEQWQCLGVLVNRVTVLLDALKTAADSGNVALESVIRSANISKQGLNYDDDHPNVSDLNTLPDSAVQLNDGDDTADDRQPDENTNSEPAITIDSETVIETAIETNIETATETAAPDIEPLVYPEVSVSTIVEATHAQFVSQNPVPLSPPQVNYDTASIQPTNSWSSHEPSAFIPKRESIASIRDVSAQMAIPAPLEVIRRKPAPQHVQRADPNVHFQAPMPQVTGLPYSSSQSLPITSPSQQSSPPMNEPTEQFKAYPGQAGTHPYGQYHNMEVYNNPHASDGQNQDMKRYSAYGGSIPARYSGYGPQTAQPPPDRARQSYQGHGYPNYYNQQPQYYSNNGDTSFHNQGSAQQKPPTTEDSRFY</sequence>
<dbReference type="SUPFAM" id="SSF48403">
    <property type="entry name" value="Ankyrin repeat"/>
    <property type="match status" value="2"/>
</dbReference>
<dbReference type="PROSITE" id="PS50297">
    <property type="entry name" value="ANK_REP_REGION"/>
    <property type="match status" value="6"/>
</dbReference>
<dbReference type="InterPro" id="IPR056884">
    <property type="entry name" value="NPHP3-like_N"/>
</dbReference>
<evidence type="ECO:0000313" key="8">
    <source>
        <dbReference type="EMBL" id="KAK4066297.1"/>
    </source>
</evidence>
<dbReference type="PANTHER" id="PTHR24198">
    <property type="entry name" value="ANKYRIN REPEAT AND PROTEIN KINASE DOMAIN-CONTAINING PROTEIN"/>
    <property type="match status" value="1"/>
</dbReference>
<evidence type="ECO:0000259" key="6">
    <source>
        <dbReference type="Pfam" id="PF05057"/>
    </source>
</evidence>
<feature type="compositionally biased region" description="Basic and acidic residues" evidence="5">
    <location>
        <begin position="815"/>
        <end position="831"/>
    </location>
</feature>
<dbReference type="PANTHER" id="PTHR24198:SF165">
    <property type="entry name" value="ANKYRIN REPEAT-CONTAINING PROTEIN-RELATED"/>
    <property type="match status" value="1"/>
</dbReference>
<feature type="repeat" description="ANK" evidence="4">
    <location>
        <begin position="1408"/>
        <end position="1440"/>
    </location>
</feature>
<feature type="repeat" description="ANK" evidence="4">
    <location>
        <begin position="1271"/>
        <end position="1303"/>
    </location>
</feature>
<dbReference type="SMART" id="SM00248">
    <property type="entry name" value="ANK"/>
    <property type="match status" value="12"/>
</dbReference>
<dbReference type="Proteomes" id="UP001273209">
    <property type="component" value="Unassembled WGS sequence"/>
</dbReference>
<dbReference type="InterPro" id="IPR007751">
    <property type="entry name" value="DUF676_lipase-like"/>
</dbReference>
<feature type="compositionally biased region" description="Polar residues" evidence="5">
    <location>
        <begin position="1809"/>
        <end position="1824"/>
    </location>
</feature>
<dbReference type="Gene3D" id="3.40.50.1820">
    <property type="entry name" value="alpha/beta hydrolase"/>
    <property type="match status" value="1"/>
</dbReference>
<feature type="compositionally biased region" description="Low complexity" evidence="5">
    <location>
        <begin position="1794"/>
        <end position="1808"/>
    </location>
</feature>
<keyword evidence="9" id="KW-1185">Reference proteome</keyword>
<evidence type="ECO:0000313" key="9">
    <source>
        <dbReference type="Proteomes" id="UP001273209"/>
    </source>
</evidence>
<evidence type="ECO:0000256" key="1">
    <source>
        <dbReference type="ARBA" id="ARBA00007920"/>
    </source>
</evidence>
<dbReference type="PRINTS" id="PR01415">
    <property type="entry name" value="ANKYRIN"/>
</dbReference>
<dbReference type="Pfam" id="PF24883">
    <property type="entry name" value="NPHP3_N"/>
    <property type="match status" value="1"/>
</dbReference>
<feature type="region of interest" description="Disordered" evidence="5">
    <location>
        <begin position="803"/>
        <end position="884"/>
    </location>
</feature>
<feature type="region of interest" description="Disordered" evidence="5">
    <location>
        <begin position="1685"/>
        <end position="1832"/>
    </location>
</feature>
<feature type="region of interest" description="Disordered" evidence="5">
    <location>
        <begin position="1512"/>
        <end position="1557"/>
    </location>
</feature>
<feature type="compositionally biased region" description="Low complexity" evidence="5">
    <location>
        <begin position="1695"/>
        <end position="1714"/>
    </location>
</feature>
<dbReference type="SUPFAM" id="SSF53474">
    <property type="entry name" value="alpha/beta-Hydrolases"/>
    <property type="match status" value="1"/>
</dbReference>
<comment type="caution">
    <text evidence="8">The sequence shown here is derived from an EMBL/GenBank/DDBJ whole genome shotgun (WGS) entry which is preliminary data.</text>
</comment>
<reference evidence="8" key="1">
    <citation type="submission" date="2023-11" db="EMBL/GenBank/DDBJ databases">
        <title>The genome sequences of three competitors of mushroom-forming fungi.</title>
        <authorList>
            <person name="Beijen E."/>
            <person name="Ohm R.A."/>
        </authorList>
    </citation>
    <scope>NUCLEOTIDE SEQUENCE</scope>
    <source>
        <strain evidence="8">CBS 100526</strain>
    </source>
</reference>
<feature type="compositionally biased region" description="Low complexity" evidence="5">
    <location>
        <begin position="26"/>
        <end position="35"/>
    </location>
</feature>
<evidence type="ECO:0000256" key="4">
    <source>
        <dbReference type="PROSITE-ProRule" id="PRU00023"/>
    </source>
</evidence>
<comment type="similarity">
    <text evidence="1">Belongs to the putative lipase ROG1 family.</text>
</comment>
<dbReference type="InterPro" id="IPR002110">
    <property type="entry name" value="Ankyrin_rpt"/>
</dbReference>
<keyword evidence="2" id="KW-0677">Repeat</keyword>
<dbReference type="Gene3D" id="1.25.40.20">
    <property type="entry name" value="Ankyrin repeat-containing domain"/>
    <property type="match status" value="4"/>
</dbReference>
<feature type="compositionally biased region" description="Polar residues" evidence="5">
    <location>
        <begin position="1"/>
        <end position="20"/>
    </location>
</feature>
<dbReference type="InterPro" id="IPR036770">
    <property type="entry name" value="Ankyrin_rpt-contain_sf"/>
</dbReference>
<accession>A0AAE1M0A9</accession>
<evidence type="ECO:0000259" key="7">
    <source>
        <dbReference type="Pfam" id="PF24883"/>
    </source>
</evidence>
<dbReference type="RefSeq" id="XP_062752974.1">
    <property type="nucleotide sequence ID" value="XM_062902942.1"/>
</dbReference>
<evidence type="ECO:0000256" key="5">
    <source>
        <dbReference type="SAM" id="MobiDB-lite"/>
    </source>
</evidence>
<dbReference type="GeneID" id="87922846"/>
<feature type="region of interest" description="Disordered" evidence="5">
    <location>
        <begin position="1"/>
        <end position="39"/>
    </location>
</feature>
<organism evidence="8 9">
    <name type="scientific">Trichoderma aggressivum f. europaeum</name>
    <dbReference type="NCBI Taxonomy" id="173218"/>
    <lineage>
        <taxon>Eukaryota</taxon>
        <taxon>Fungi</taxon>
        <taxon>Dikarya</taxon>
        <taxon>Ascomycota</taxon>
        <taxon>Pezizomycotina</taxon>
        <taxon>Sordariomycetes</taxon>
        <taxon>Hypocreomycetidae</taxon>
        <taxon>Hypocreales</taxon>
        <taxon>Hypocreaceae</taxon>
        <taxon>Trichoderma</taxon>
    </lineage>
</organism>
<gene>
    <name evidence="8" type="ORF">Triagg1_8129</name>
</gene>
<dbReference type="InterPro" id="IPR029058">
    <property type="entry name" value="AB_hydrolase_fold"/>
</dbReference>
<dbReference type="EMBL" id="JAWRVG010000038">
    <property type="protein sequence ID" value="KAK4066297.1"/>
    <property type="molecule type" value="Genomic_DNA"/>
</dbReference>
<evidence type="ECO:0000256" key="3">
    <source>
        <dbReference type="ARBA" id="ARBA00023043"/>
    </source>
</evidence>
<dbReference type="PROSITE" id="PS50088">
    <property type="entry name" value="ANK_REPEAT"/>
    <property type="match status" value="6"/>
</dbReference>